<organism evidence="14 15">
    <name type="scientific">Emcibacter nanhaiensis</name>
    <dbReference type="NCBI Taxonomy" id="1505037"/>
    <lineage>
        <taxon>Bacteria</taxon>
        <taxon>Pseudomonadati</taxon>
        <taxon>Pseudomonadota</taxon>
        <taxon>Alphaproteobacteria</taxon>
        <taxon>Emcibacterales</taxon>
        <taxon>Emcibacteraceae</taxon>
        <taxon>Emcibacter</taxon>
    </lineage>
</organism>
<dbReference type="PIRSF" id="PIRSF000178">
    <property type="entry name" value="SDH_cyt_b560"/>
    <property type="match status" value="1"/>
</dbReference>
<feature type="transmembrane region" description="Helical" evidence="13">
    <location>
        <begin position="65"/>
        <end position="86"/>
    </location>
</feature>
<dbReference type="GO" id="GO:0046872">
    <property type="term" value="F:metal ion binding"/>
    <property type="evidence" value="ECO:0007669"/>
    <property type="project" value="UniProtKB-KW"/>
</dbReference>
<dbReference type="PROSITE" id="PS01000">
    <property type="entry name" value="SDH_CYT_1"/>
    <property type="match status" value="1"/>
</dbReference>
<evidence type="ECO:0000256" key="12">
    <source>
        <dbReference type="PIRSR" id="PIRSR000178-1"/>
    </source>
</evidence>
<gene>
    <name evidence="14" type="primary">sdhC</name>
    <name evidence="14" type="ORF">FIV46_05185</name>
</gene>
<evidence type="ECO:0000256" key="11">
    <source>
        <dbReference type="ARBA" id="ARBA00025912"/>
    </source>
</evidence>
<sequence>MARVQRPTSPHLQVYAWGLHMVLSILHRATGAALGAGTLLLVWWLVALASGPEAYDQFIVCMGSLIGRIILFGFTWALMLHLCNGIRHLFWDLGKGFELSTTAKSNYLVLICSVILTLLAWVVGYGMI</sequence>
<keyword evidence="5 12" id="KW-0349">Heme</keyword>
<dbReference type="InterPro" id="IPR018495">
    <property type="entry name" value="Succ_DH_cyt_bsu_CS"/>
</dbReference>
<evidence type="ECO:0000313" key="15">
    <source>
        <dbReference type="Proteomes" id="UP000319148"/>
    </source>
</evidence>
<dbReference type="Gene3D" id="1.20.1300.10">
    <property type="entry name" value="Fumarate reductase/succinate dehydrogenase, transmembrane subunit"/>
    <property type="match status" value="1"/>
</dbReference>
<comment type="subunit">
    <text evidence="11">Part of an enzyme complex containing four subunits: a flavoprotein, an iron-sulfur protein, plus two membrane-anchoring proteins, SdhC and SdhD. The complex can form homotrimers.</text>
</comment>
<dbReference type="SUPFAM" id="SSF81343">
    <property type="entry name" value="Fumarate reductase respiratory complex transmembrane subunits"/>
    <property type="match status" value="1"/>
</dbReference>
<dbReference type="RefSeq" id="WP_139939093.1">
    <property type="nucleotide sequence ID" value="NZ_JBHSYP010000003.1"/>
</dbReference>
<keyword evidence="15" id="KW-1185">Reference proteome</keyword>
<keyword evidence="8 13" id="KW-1133">Transmembrane helix</keyword>
<feature type="transmembrane region" description="Helical" evidence="13">
    <location>
        <begin position="107"/>
        <end position="127"/>
    </location>
</feature>
<dbReference type="CDD" id="cd03499">
    <property type="entry name" value="SQR_TypeC_SdhC"/>
    <property type="match status" value="1"/>
</dbReference>
<evidence type="ECO:0000256" key="13">
    <source>
        <dbReference type="SAM" id="Phobius"/>
    </source>
</evidence>
<evidence type="ECO:0000256" key="1">
    <source>
        <dbReference type="ARBA" id="ARBA00004050"/>
    </source>
</evidence>
<dbReference type="InterPro" id="IPR014314">
    <property type="entry name" value="Succ_DH_cytb556"/>
</dbReference>
<comment type="similarity">
    <text evidence="3">Belongs to the cytochrome b560 family.</text>
</comment>
<evidence type="ECO:0000256" key="5">
    <source>
        <dbReference type="ARBA" id="ARBA00022617"/>
    </source>
</evidence>
<dbReference type="PANTHER" id="PTHR10978">
    <property type="entry name" value="SUCCINATE DEHYDROGENASE CYTOCHROME B560 SUBUNIT"/>
    <property type="match status" value="1"/>
</dbReference>
<feature type="binding site" description="axial binding residue" evidence="12">
    <location>
        <position position="81"/>
    </location>
    <ligand>
        <name>heme</name>
        <dbReference type="ChEBI" id="CHEBI:30413"/>
        <note>ligand shared with second transmembrane subunit</note>
    </ligand>
    <ligandPart>
        <name>Fe</name>
        <dbReference type="ChEBI" id="CHEBI:18248"/>
    </ligandPart>
</feature>
<dbReference type="Pfam" id="PF01127">
    <property type="entry name" value="Sdh_cyt"/>
    <property type="match status" value="1"/>
</dbReference>
<proteinExistence type="inferred from homology"/>
<dbReference type="InterPro" id="IPR034804">
    <property type="entry name" value="SQR/QFR_C/D"/>
</dbReference>
<evidence type="ECO:0000256" key="9">
    <source>
        <dbReference type="ARBA" id="ARBA00023004"/>
    </source>
</evidence>
<reference evidence="15" key="1">
    <citation type="submission" date="2019-06" db="EMBL/GenBank/DDBJ databases">
        <title>The complete genome of Emcibacter congregatus ZYLT.</title>
        <authorList>
            <person name="Zhao Z."/>
        </authorList>
    </citation>
    <scope>NUCLEOTIDE SEQUENCE [LARGE SCALE GENOMIC DNA]</scope>
    <source>
        <strain evidence="15">MCCC 1A06723</strain>
    </source>
</reference>
<keyword evidence="7 12" id="KW-0479">Metal-binding</keyword>
<evidence type="ECO:0000256" key="10">
    <source>
        <dbReference type="ARBA" id="ARBA00023136"/>
    </source>
</evidence>
<comment type="subcellular location">
    <subcellularLocation>
        <location evidence="2">Membrane</location>
        <topology evidence="2">Multi-pass membrane protein</topology>
    </subcellularLocation>
</comment>
<evidence type="ECO:0000256" key="2">
    <source>
        <dbReference type="ARBA" id="ARBA00004141"/>
    </source>
</evidence>
<evidence type="ECO:0000313" key="14">
    <source>
        <dbReference type="EMBL" id="TPD61604.1"/>
    </source>
</evidence>
<dbReference type="GO" id="GO:0016020">
    <property type="term" value="C:membrane"/>
    <property type="evidence" value="ECO:0007669"/>
    <property type="project" value="UniProtKB-SubCell"/>
</dbReference>
<keyword evidence="9 12" id="KW-0408">Iron</keyword>
<dbReference type="NCBIfam" id="TIGR02970">
    <property type="entry name" value="succ_dehyd_cytB"/>
    <property type="match status" value="1"/>
</dbReference>
<feature type="transmembrane region" description="Helical" evidence="13">
    <location>
        <begin position="21"/>
        <end position="45"/>
    </location>
</feature>
<dbReference type="OrthoDB" id="9799441at2"/>
<dbReference type="EMBL" id="VFIY01000005">
    <property type="protein sequence ID" value="TPD61604.1"/>
    <property type="molecule type" value="Genomic_DNA"/>
</dbReference>
<evidence type="ECO:0000256" key="4">
    <source>
        <dbReference type="ARBA" id="ARBA00020076"/>
    </source>
</evidence>
<dbReference type="GO" id="GO:0009055">
    <property type="term" value="F:electron transfer activity"/>
    <property type="evidence" value="ECO:0007669"/>
    <property type="project" value="InterPro"/>
</dbReference>
<dbReference type="InterPro" id="IPR000701">
    <property type="entry name" value="SuccDH_FuR_B_TM-su"/>
</dbReference>
<protein>
    <recommendedName>
        <fullName evidence="4">Succinate dehydrogenase cytochrome b556 subunit</fullName>
    </recommendedName>
</protein>
<keyword evidence="10 13" id="KW-0472">Membrane</keyword>
<comment type="cofactor">
    <cofactor evidence="12">
        <name>heme</name>
        <dbReference type="ChEBI" id="CHEBI:30413"/>
    </cofactor>
    <text evidence="12">The heme is bound between the two transmembrane subunits.</text>
</comment>
<comment type="function">
    <text evidence="1">Membrane-anchoring subunit of succinate dehydrogenase (SDH).</text>
</comment>
<keyword evidence="6 13" id="KW-0812">Transmembrane</keyword>
<dbReference type="PANTHER" id="PTHR10978:SF5">
    <property type="entry name" value="SUCCINATE DEHYDROGENASE CYTOCHROME B560 SUBUNIT, MITOCHONDRIAL"/>
    <property type="match status" value="1"/>
</dbReference>
<evidence type="ECO:0000256" key="3">
    <source>
        <dbReference type="ARBA" id="ARBA00007244"/>
    </source>
</evidence>
<evidence type="ECO:0000256" key="7">
    <source>
        <dbReference type="ARBA" id="ARBA00022723"/>
    </source>
</evidence>
<comment type="caution">
    <text evidence="14">The sequence shown here is derived from an EMBL/GenBank/DDBJ whole genome shotgun (WGS) entry which is preliminary data.</text>
</comment>
<evidence type="ECO:0000256" key="8">
    <source>
        <dbReference type="ARBA" id="ARBA00022989"/>
    </source>
</evidence>
<dbReference type="Proteomes" id="UP000319148">
    <property type="component" value="Unassembled WGS sequence"/>
</dbReference>
<dbReference type="AlphaFoldDB" id="A0A501PNP7"/>
<evidence type="ECO:0000256" key="6">
    <source>
        <dbReference type="ARBA" id="ARBA00022692"/>
    </source>
</evidence>
<accession>A0A501PNP7</accession>
<name>A0A501PNP7_9PROT</name>
<dbReference type="PROSITE" id="PS01001">
    <property type="entry name" value="SDH_CYT_2"/>
    <property type="match status" value="1"/>
</dbReference>
<dbReference type="GO" id="GO:0006099">
    <property type="term" value="P:tricarboxylic acid cycle"/>
    <property type="evidence" value="ECO:0007669"/>
    <property type="project" value="InterPro"/>
</dbReference>